<dbReference type="Proteomes" id="UP000595498">
    <property type="component" value="Chromosome"/>
</dbReference>
<sequence length="337" mass="37043">MKIIFFLFVFLGVQCSYSQKKSFQNAPASYIKTVSVDDGSYSGAVDLTNYLPKGYVKNGSVDYTSYLQKGVSENKKILMPNFPVLVNDQGLSLGSNMTVIFQPGSELRLKPTTKGTYFILGVRNVSNVKIINPRILGDREKHIGNNGEWGMGIDIRGAQNVTIYNPNIKSCWGDGIYIGHSGAASRNINLYGGIIDNSRRNGVSVISVNGLNISQLLISNSIGVNPGTGIDFEPNSHANDIDNVLIKDLITYNNMKNGVLIHLDKLIGKDEKNVGIRFENFQDFNSSRPVRVTGQFKNKNRSFKKVKGEIIFNGSKFSGNASSSAINSDAYFPKVKM</sequence>
<protein>
    <submittedName>
        <fullName evidence="1">Right-handed parallel beta-helix repeat-containing protein</fullName>
    </submittedName>
</protein>
<evidence type="ECO:0000313" key="1">
    <source>
        <dbReference type="EMBL" id="QQT53186.1"/>
    </source>
</evidence>
<dbReference type="InterPro" id="IPR012334">
    <property type="entry name" value="Pectin_lyas_fold"/>
</dbReference>
<dbReference type="InterPro" id="IPR006626">
    <property type="entry name" value="PbH1"/>
</dbReference>
<dbReference type="Gene3D" id="2.160.20.10">
    <property type="entry name" value="Single-stranded right-handed beta-helix, Pectin lyase-like"/>
    <property type="match status" value="1"/>
</dbReference>
<gene>
    <name evidence="1" type="ORF">I6I98_23565</name>
</gene>
<proteinExistence type="predicted"/>
<accession>A0ABX7CMH0</accession>
<dbReference type="SMART" id="SM00710">
    <property type="entry name" value="PbH1"/>
    <property type="match status" value="4"/>
</dbReference>
<evidence type="ECO:0000313" key="2">
    <source>
        <dbReference type="Proteomes" id="UP000595498"/>
    </source>
</evidence>
<keyword evidence="2" id="KW-1185">Reference proteome</keyword>
<dbReference type="InterPro" id="IPR011050">
    <property type="entry name" value="Pectin_lyase_fold/virulence"/>
</dbReference>
<dbReference type="SUPFAM" id="SSF51126">
    <property type="entry name" value="Pectin lyase-like"/>
    <property type="match status" value="1"/>
</dbReference>
<organism evidence="1 2">
    <name type="scientific">Sphingobacterium multivorum</name>
    <dbReference type="NCBI Taxonomy" id="28454"/>
    <lineage>
        <taxon>Bacteria</taxon>
        <taxon>Pseudomonadati</taxon>
        <taxon>Bacteroidota</taxon>
        <taxon>Sphingobacteriia</taxon>
        <taxon>Sphingobacteriales</taxon>
        <taxon>Sphingobacteriaceae</taxon>
        <taxon>Sphingobacterium</taxon>
    </lineage>
</organism>
<reference evidence="1 2" key="1">
    <citation type="submission" date="2021-01" db="EMBL/GenBank/DDBJ databases">
        <title>FDA dAtabase for Regulatory Grade micrObial Sequences (FDA-ARGOS): Supporting development and validation of Infectious Disease Dx tests.</title>
        <authorList>
            <person name="Sproer C."/>
            <person name="Gronow S."/>
            <person name="Severitt S."/>
            <person name="Schroder I."/>
            <person name="Tallon L."/>
            <person name="Sadzewicz L."/>
            <person name="Zhao X."/>
            <person name="Boylan J."/>
            <person name="Ott S."/>
            <person name="Bowen H."/>
            <person name="Vavikolanu K."/>
            <person name="Mehta A."/>
            <person name="Aluvathingal J."/>
            <person name="Nadendla S."/>
            <person name="Lowell S."/>
            <person name="Myers T."/>
            <person name="Yan Y."/>
            <person name="Sichtig H."/>
        </authorList>
    </citation>
    <scope>NUCLEOTIDE SEQUENCE [LARGE SCALE GENOMIC DNA]</scope>
    <source>
        <strain evidence="1 2">FDAARGOS_1141</strain>
    </source>
</reference>
<name>A0ABX7CMH0_SPHMU</name>
<dbReference type="EMBL" id="CP068224">
    <property type="protein sequence ID" value="QQT53186.1"/>
    <property type="molecule type" value="Genomic_DNA"/>
</dbReference>